<dbReference type="AlphaFoldDB" id="A0A094WHF1"/>
<dbReference type="EMBL" id="JPGK01000001">
    <property type="protein sequence ID" value="KGA95092.1"/>
    <property type="molecule type" value="Genomic_DNA"/>
</dbReference>
<sequence>MTSTETRRSDPESRKVKGAFFPSDDAGIITLIVSIAALVFSLGTLISDMIRNRNILIHDLQVDGQVFHRTLLQLDRLQCVAGPRSRNLYNRPCADSGFFEPTPDTHGREILLQRAEYLEKRIVVLLKKLDMPEFGYITPVDYRTLAKAELKDLNFEKSRYFIDREFKTIKAYRNHPGYVIRLIHADLIRGWYRMILEKKRQDSHPAEEDFDRAIAQAQSRVIILPMRNYLVVFILQSEGCARWLGESLFTHKTVSGTSSPEFTRTRMILENEPPSISLLHELRKNQKALDSGNKNALLKVCKKLFDQI</sequence>
<comment type="caution">
    <text evidence="2">The sequence shown here is derived from an EMBL/GenBank/DDBJ whole genome shotgun (WGS) entry which is preliminary data.</text>
</comment>
<dbReference type="RefSeq" id="WP_023524272.1">
    <property type="nucleotide sequence ID" value="NZ_JBPKCJ010000001.1"/>
</dbReference>
<organism evidence="2 3">
    <name type="scientific">Leptospirillum ferriphilum</name>
    <dbReference type="NCBI Taxonomy" id="178606"/>
    <lineage>
        <taxon>Bacteria</taxon>
        <taxon>Pseudomonadati</taxon>
        <taxon>Nitrospirota</taxon>
        <taxon>Nitrospiria</taxon>
        <taxon>Nitrospirales</taxon>
        <taxon>Nitrospiraceae</taxon>
        <taxon>Leptospirillum</taxon>
    </lineage>
</organism>
<feature type="transmembrane region" description="Helical" evidence="1">
    <location>
        <begin position="26"/>
        <end position="46"/>
    </location>
</feature>
<keyword evidence="1" id="KW-1133">Transmembrane helix</keyword>
<keyword evidence="1" id="KW-0472">Membrane</keyword>
<evidence type="ECO:0000256" key="1">
    <source>
        <dbReference type="SAM" id="Phobius"/>
    </source>
</evidence>
<name>A0A094WHF1_9BACT</name>
<evidence type="ECO:0000313" key="3">
    <source>
        <dbReference type="Proteomes" id="UP000029452"/>
    </source>
</evidence>
<accession>A0A094WHF1</accession>
<dbReference type="OrthoDB" id="9878509at2"/>
<proteinExistence type="predicted"/>
<keyword evidence="1" id="KW-0812">Transmembrane</keyword>
<dbReference type="Proteomes" id="UP000029452">
    <property type="component" value="Unassembled WGS sequence"/>
</dbReference>
<reference evidence="2 3" key="1">
    <citation type="submission" date="2014-06" db="EMBL/GenBank/DDBJ databases">
        <title>Draft genome sequence of iron oxidizing acidophile Leptospirillum ferriphilum DSM14647.</title>
        <authorList>
            <person name="Cardenas J.P."/>
            <person name="Lazcano M."/>
            <person name="Ossandon F.J."/>
            <person name="Corbett M."/>
            <person name="Holmes D.S."/>
            <person name="Watkin E."/>
        </authorList>
    </citation>
    <scope>NUCLEOTIDE SEQUENCE [LARGE SCALE GENOMIC DNA]</scope>
    <source>
        <strain evidence="2 3">DSM 14647</strain>
    </source>
</reference>
<protein>
    <submittedName>
        <fullName evidence="2">Uncharacterized protein</fullName>
    </submittedName>
</protein>
<gene>
    <name evidence="2" type="ORF">LptCag_2526</name>
</gene>
<dbReference type="PATRIC" id="fig|178606.4.peg.311"/>
<evidence type="ECO:0000313" key="2">
    <source>
        <dbReference type="EMBL" id="KGA95092.1"/>
    </source>
</evidence>